<dbReference type="RefSeq" id="WP_073032294.1">
    <property type="nucleotide sequence ID" value="NZ_FQXJ01000022.1"/>
</dbReference>
<dbReference type="STRING" id="1121420.SAMN02746098_04458"/>
<accession>A0A1M6D2B7</accession>
<keyword evidence="2" id="KW-1185">Reference proteome</keyword>
<proteinExistence type="predicted"/>
<dbReference type="EMBL" id="FQXJ01000022">
    <property type="protein sequence ID" value="SHI67407.1"/>
    <property type="molecule type" value="Genomic_DNA"/>
</dbReference>
<protein>
    <submittedName>
        <fullName evidence="1">Uncharacterized protein</fullName>
    </submittedName>
</protein>
<sequence length="132" mass="14838">MFPLNNCLNSTSKPRIQIPQPSLNQTPGTLEVEHCSLVYTSELDEGLIKESNWHIGSSEKLIEAKSESTVKKLPNLIKFDNLGTVRNISLRAKIETEKDSSSNNQVNVFYRYLINKPEAVPHLKVIYKGPAT</sequence>
<name>A0A1M6D2B7_9FIRM</name>
<reference evidence="2" key="1">
    <citation type="submission" date="2016-11" db="EMBL/GenBank/DDBJ databases">
        <authorList>
            <person name="Varghese N."/>
            <person name="Submissions S."/>
        </authorList>
    </citation>
    <scope>NUCLEOTIDE SEQUENCE [LARGE SCALE GENOMIC DNA]</scope>
    <source>
        <strain evidence="2">DSM 15449</strain>
    </source>
</reference>
<evidence type="ECO:0000313" key="1">
    <source>
        <dbReference type="EMBL" id="SHI67407.1"/>
    </source>
</evidence>
<gene>
    <name evidence="1" type="ORF">SAMN02746098_04458</name>
</gene>
<dbReference type="Proteomes" id="UP000183954">
    <property type="component" value="Unassembled WGS sequence"/>
</dbReference>
<dbReference type="AlphaFoldDB" id="A0A1M6D2B7"/>
<organism evidence="1 2">
    <name type="scientific">Desulfosporosinus lacus DSM 15449</name>
    <dbReference type="NCBI Taxonomy" id="1121420"/>
    <lineage>
        <taxon>Bacteria</taxon>
        <taxon>Bacillati</taxon>
        <taxon>Bacillota</taxon>
        <taxon>Clostridia</taxon>
        <taxon>Eubacteriales</taxon>
        <taxon>Desulfitobacteriaceae</taxon>
        <taxon>Desulfosporosinus</taxon>
    </lineage>
</organism>
<evidence type="ECO:0000313" key="2">
    <source>
        <dbReference type="Proteomes" id="UP000183954"/>
    </source>
</evidence>